<dbReference type="PANTHER" id="PTHR30069">
    <property type="entry name" value="TONB-DEPENDENT OUTER MEMBRANE RECEPTOR"/>
    <property type="match status" value="1"/>
</dbReference>
<dbReference type="GO" id="GO:0044718">
    <property type="term" value="P:siderophore transmembrane transport"/>
    <property type="evidence" value="ECO:0007669"/>
    <property type="project" value="TreeGrafter"/>
</dbReference>
<evidence type="ECO:0000313" key="11">
    <source>
        <dbReference type="Proteomes" id="UP000284189"/>
    </source>
</evidence>
<keyword evidence="2" id="KW-0813">Transport</keyword>
<keyword evidence="6" id="KW-0472">Membrane</keyword>
<feature type="domain" description="Outer membrane protein beta-barrel" evidence="8">
    <location>
        <begin position="87"/>
        <end position="347"/>
    </location>
</feature>
<dbReference type="SUPFAM" id="SSF56935">
    <property type="entry name" value="Porins"/>
    <property type="match status" value="1"/>
</dbReference>
<keyword evidence="7" id="KW-0998">Cell outer membrane</keyword>
<reference evidence="10 12" key="2">
    <citation type="submission" date="2019-07" db="EMBL/GenBank/DDBJ databases">
        <title>Draft genome of two Muricauda strains isolated from deep sea.</title>
        <authorList>
            <person name="Sun C."/>
        </authorList>
    </citation>
    <scope>NUCLEOTIDE SEQUENCE [LARGE SCALE GENOMIC DNA]</scope>
    <source>
        <strain evidence="10 12">NH166</strain>
    </source>
</reference>
<evidence type="ECO:0000313" key="9">
    <source>
        <dbReference type="EMBL" id="RIV68996.1"/>
    </source>
</evidence>
<dbReference type="Gene3D" id="2.40.170.20">
    <property type="entry name" value="TonB-dependent receptor, beta-barrel domain"/>
    <property type="match status" value="1"/>
</dbReference>
<reference evidence="9 11" key="1">
    <citation type="submission" date="2018-08" db="EMBL/GenBank/DDBJ databases">
        <title>Proposal of Muricauda 72 sp.nov. and Muricauda NH166 sp.nov., isolated from seawater.</title>
        <authorList>
            <person name="Cheng H."/>
            <person name="Wu Y.-H."/>
            <person name="Guo L.-L."/>
            <person name="Xu X.-W."/>
        </authorList>
    </citation>
    <scope>NUCLEOTIDE SEQUENCE [LARGE SCALE GENOMIC DNA]</scope>
    <source>
        <strain evidence="9 11">NH166</strain>
    </source>
</reference>
<dbReference type="EMBL" id="QXFJ01000030">
    <property type="protein sequence ID" value="RIV68996.1"/>
    <property type="molecule type" value="Genomic_DNA"/>
</dbReference>
<evidence type="ECO:0000313" key="12">
    <source>
        <dbReference type="Proteomes" id="UP000321528"/>
    </source>
</evidence>
<name>A0A418N5C0_9FLAO</name>
<dbReference type="GO" id="GO:0009279">
    <property type="term" value="C:cell outer membrane"/>
    <property type="evidence" value="ECO:0007669"/>
    <property type="project" value="UniProtKB-SubCell"/>
</dbReference>
<keyword evidence="3" id="KW-1134">Transmembrane beta strand</keyword>
<evidence type="ECO:0000256" key="2">
    <source>
        <dbReference type="ARBA" id="ARBA00022448"/>
    </source>
</evidence>
<dbReference type="AlphaFoldDB" id="A0A418N5C0"/>
<dbReference type="Pfam" id="PF14905">
    <property type="entry name" value="OMP_b-brl_3"/>
    <property type="match status" value="1"/>
</dbReference>
<comment type="subcellular location">
    <subcellularLocation>
        <location evidence="1">Cell outer membrane</location>
        <topology evidence="1">Multi-pass membrane protein</topology>
    </subcellularLocation>
</comment>
<keyword evidence="4" id="KW-0812">Transmembrane</keyword>
<organism evidence="9 11">
    <name type="scientific">Flagellimonas aequoris</name>
    <dbReference type="NCBI Taxonomy" id="2306997"/>
    <lineage>
        <taxon>Bacteria</taxon>
        <taxon>Pseudomonadati</taxon>
        <taxon>Bacteroidota</taxon>
        <taxon>Flavobacteriia</taxon>
        <taxon>Flavobacteriales</taxon>
        <taxon>Flavobacteriaceae</taxon>
        <taxon>Flagellimonas</taxon>
    </lineage>
</organism>
<comment type="caution">
    <text evidence="9">The sequence shown here is derived from an EMBL/GenBank/DDBJ whole genome shotgun (WGS) entry which is preliminary data.</text>
</comment>
<evidence type="ECO:0000313" key="10">
    <source>
        <dbReference type="EMBL" id="TXK00704.1"/>
    </source>
</evidence>
<dbReference type="InterPro" id="IPR036942">
    <property type="entry name" value="Beta-barrel_TonB_sf"/>
</dbReference>
<dbReference type="InterPro" id="IPR041700">
    <property type="entry name" value="OMP_b-brl_3"/>
</dbReference>
<accession>A0A418N5C0</accession>
<dbReference type="PANTHER" id="PTHR30069:SF29">
    <property type="entry name" value="HEMOGLOBIN AND HEMOGLOBIN-HAPTOGLOBIN-BINDING PROTEIN 1-RELATED"/>
    <property type="match status" value="1"/>
</dbReference>
<sequence>MAGDAQLLAYPPLAHTRGVELEYPFYFSHVYLLVRHGPFSQKKTFGTLQTDQVQKWLTFVRRGWLTFTGQLCSLWSGEGGILCPAFPPSARFTYKLGGHNKLSVFYNRRVDRPGEPELRIFPKYDDPELLKVGNPYLRPQFTNAVELAHKYSWSTGSIFTAVYHRMIKDQYMRVYSIDASNPDYDIVNRIYQNTGRATNTGVELLLAQDISNKVKVSGTFNWYSNAIDAYQGTLLFPYERTFTVEESTADAWNAKLNAELQLEHDLAIQLTGIYYSDKNIPQGKELSRSSVDLGLKKGFWDKKAELTFSATDIFNRFGIRQEVTDQGFTALYQNYFETQIFRLGLRYKL</sequence>
<dbReference type="Proteomes" id="UP000284189">
    <property type="component" value="Unassembled WGS sequence"/>
</dbReference>
<evidence type="ECO:0000256" key="5">
    <source>
        <dbReference type="ARBA" id="ARBA00022729"/>
    </source>
</evidence>
<keyword evidence="12" id="KW-1185">Reference proteome</keyword>
<dbReference type="InterPro" id="IPR039426">
    <property type="entry name" value="TonB-dep_rcpt-like"/>
</dbReference>
<dbReference type="Proteomes" id="UP000321528">
    <property type="component" value="Unassembled WGS sequence"/>
</dbReference>
<evidence type="ECO:0000256" key="6">
    <source>
        <dbReference type="ARBA" id="ARBA00023136"/>
    </source>
</evidence>
<evidence type="ECO:0000259" key="8">
    <source>
        <dbReference type="Pfam" id="PF14905"/>
    </source>
</evidence>
<evidence type="ECO:0000256" key="7">
    <source>
        <dbReference type="ARBA" id="ARBA00023237"/>
    </source>
</evidence>
<evidence type="ECO:0000256" key="3">
    <source>
        <dbReference type="ARBA" id="ARBA00022452"/>
    </source>
</evidence>
<proteinExistence type="predicted"/>
<gene>
    <name evidence="9" type="ORF">D2U88_13400</name>
    <name evidence="10" type="ORF">FQ019_13265</name>
</gene>
<evidence type="ECO:0000256" key="4">
    <source>
        <dbReference type="ARBA" id="ARBA00022692"/>
    </source>
</evidence>
<dbReference type="EMBL" id="VNWL01000029">
    <property type="protein sequence ID" value="TXK00704.1"/>
    <property type="molecule type" value="Genomic_DNA"/>
</dbReference>
<protein>
    <submittedName>
        <fullName evidence="9">TonB-dependent receptor</fullName>
    </submittedName>
</protein>
<dbReference type="OrthoDB" id="8764943at2"/>
<keyword evidence="5" id="KW-0732">Signal</keyword>
<evidence type="ECO:0000256" key="1">
    <source>
        <dbReference type="ARBA" id="ARBA00004571"/>
    </source>
</evidence>
<dbReference type="GO" id="GO:0015344">
    <property type="term" value="F:siderophore uptake transmembrane transporter activity"/>
    <property type="evidence" value="ECO:0007669"/>
    <property type="project" value="TreeGrafter"/>
</dbReference>
<keyword evidence="9" id="KW-0675">Receptor</keyword>